<protein>
    <recommendedName>
        <fullName evidence="12">Ig-like domain-containing protein</fullName>
    </recommendedName>
</protein>
<dbReference type="Gene3D" id="2.60.40.10">
    <property type="entry name" value="Immunoglobulins"/>
    <property type="match status" value="1"/>
</dbReference>
<dbReference type="Proteomes" id="UP000261580">
    <property type="component" value="Unassembled WGS sequence"/>
</dbReference>
<keyword evidence="10" id="KW-0393">Immunoglobulin domain</keyword>
<keyword evidence="6" id="KW-0472">Membrane</keyword>
<feature type="chain" id="PRO_5018711660" description="Ig-like domain-containing protein" evidence="11">
    <location>
        <begin position="21"/>
        <end position="142"/>
    </location>
</feature>
<feature type="signal peptide" evidence="11">
    <location>
        <begin position="1"/>
        <end position="20"/>
    </location>
</feature>
<dbReference type="GO" id="GO:0006955">
    <property type="term" value="P:immune response"/>
    <property type="evidence" value="ECO:0007669"/>
    <property type="project" value="TreeGrafter"/>
</dbReference>
<keyword evidence="3" id="KW-0812">Transmembrane</keyword>
<keyword evidence="14" id="KW-1185">Reference proteome</keyword>
<evidence type="ECO:0000256" key="11">
    <source>
        <dbReference type="SAM" id="SignalP"/>
    </source>
</evidence>
<dbReference type="GeneTree" id="ENSGT00970000193499"/>
<name>A0A3Q4H8W1_NEOBR</name>
<organism evidence="13 14">
    <name type="scientific">Neolamprologus brichardi</name>
    <name type="common">Fairy cichlid</name>
    <name type="synonym">Lamprologus brichardi</name>
    <dbReference type="NCBI Taxonomy" id="32507"/>
    <lineage>
        <taxon>Eukaryota</taxon>
        <taxon>Metazoa</taxon>
        <taxon>Chordata</taxon>
        <taxon>Craniata</taxon>
        <taxon>Vertebrata</taxon>
        <taxon>Euteleostomi</taxon>
        <taxon>Actinopterygii</taxon>
        <taxon>Neopterygii</taxon>
        <taxon>Teleostei</taxon>
        <taxon>Neoteleostei</taxon>
        <taxon>Acanthomorphata</taxon>
        <taxon>Ovalentaria</taxon>
        <taxon>Cichlomorphae</taxon>
        <taxon>Cichliformes</taxon>
        <taxon>Cichlidae</taxon>
        <taxon>African cichlids</taxon>
        <taxon>Pseudocrenilabrinae</taxon>
        <taxon>Lamprologini</taxon>
        <taxon>Neolamprologus</taxon>
    </lineage>
</organism>
<evidence type="ECO:0000256" key="9">
    <source>
        <dbReference type="ARBA" id="ARBA00023180"/>
    </source>
</evidence>
<evidence type="ECO:0000313" key="13">
    <source>
        <dbReference type="Ensembl" id="ENSNBRP00000016543.1"/>
    </source>
</evidence>
<dbReference type="InterPro" id="IPR007110">
    <property type="entry name" value="Ig-like_dom"/>
</dbReference>
<reference evidence="13" key="1">
    <citation type="submission" date="2025-08" db="UniProtKB">
        <authorList>
            <consortium name="Ensembl"/>
        </authorList>
    </citation>
    <scope>IDENTIFICATION</scope>
</reference>
<dbReference type="AlphaFoldDB" id="A0A3Q4H8W1"/>
<evidence type="ECO:0000256" key="1">
    <source>
        <dbReference type="ARBA" id="ARBA00004251"/>
    </source>
</evidence>
<dbReference type="Pfam" id="PF07686">
    <property type="entry name" value="V-set"/>
    <property type="match status" value="1"/>
</dbReference>
<dbReference type="InterPro" id="IPR013106">
    <property type="entry name" value="Ig_V-set"/>
</dbReference>
<evidence type="ECO:0000256" key="5">
    <source>
        <dbReference type="ARBA" id="ARBA00022989"/>
    </source>
</evidence>
<keyword evidence="7" id="KW-1015">Disulfide bond</keyword>
<keyword evidence="4 11" id="KW-0732">Signal</keyword>
<dbReference type="GO" id="GO:0031295">
    <property type="term" value="P:T cell costimulation"/>
    <property type="evidence" value="ECO:0007669"/>
    <property type="project" value="TreeGrafter"/>
</dbReference>
<proteinExistence type="predicted"/>
<dbReference type="GO" id="GO:0071222">
    <property type="term" value="P:cellular response to lipopolysaccharide"/>
    <property type="evidence" value="ECO:0007669"/>
    <property type="project" value="TreeGrafter"/>
</dbReference>
<dbReference type="InterPro" id="IPR013783">
    <property type="entry name" value="Ig-like_fold"/>
</dbReference>
<dbReference type="GO" id="GO:0042130">
    <property type="term" value="P:negative regulation of T cell proliferation"/>
    <property type="evidence" value="ECO:0007669"/>
    <property type="project" value="TreeGrafter"/>
</dbReference>
<dbReference type="InterPro" id="IPR051713">
    <property type="entry name" value="T-cell_Activation_Regulation"/>
</dbReference>
<evidence type="ECO:0000256" key="3">
    <source>
        <dbReference type="ARBA" id="ARBA00022692"/>
    </source>
</evidence>
<dbReference type="InterPro" id="IPR036179">
    <property type="entry name" value="Ig-like_dom_sf"/>
</dbReference>
<dbReference type="OMA" id="NYICHIT"/>
<feature type="domain" description="Ig-like" evidence="12">
    <location>
        <begin position="22"/>
        <end position="115"/>
    </location>
</feature>
<dbReference type="STRING" id="32507.ENSNBRP00000016543"/>
<evidence type="ECO:0000313" key="14">
    <source>
        <dbReference type="Proteomes" id="UP000261580"/>
    </source>
</evidence>
<dbReference type="SUPFAM" id="SSF48726">
    <property type="entry name" value="Immunoglobulin"/>
    <property type="match status" value="1"/>
</dbReference>
<keyword evidence="9" id="KW-0325">Glycoprotein</keyword>
<dbReference type="PROSITE" id="PS50835">
    <property type="entry name" value="IG_LIKE"/>
    <property type="match status" value="1"/>
</dbReference>
<evidence type="ECO:0000256" key="8">
    <source>
        <dbReference type="ARBA" id="ARBA00023170"/>
    </source>
</evidence>
<dbReference type="GO" id="GO:0007166">
    <property type="term" value="P:cell surface receptor signaling pathway"/>
    <property type="evidence" value="ECO:0007669"/>
    <property type="project" value="TreeGrafter"/>
</dbReference>
<evidence type="ECO:0000256" key="2">
    <source>
        <dbReference type="ARBA" id="ARBA00022475"/>
    </source>
</evidence>
<evidence type="ECO:0000256" key="7">
    <source>
        <dbReference type="ARBA" id="ARBA00023157"/>
    </source>
</evidence>
<dbReference type="GO" id="GO:0042102">
    <property type="term" value="P:positive regulation of T cell proliferation"/>
    <property type="evidence" value="ECO:0007669"/>
    <property type="project" value="TreeGrafter"/>
</dbReference>
<evidence type="ECO:0000259" key="12">
    <source>
        <dbReference type="PROSITE" id="PS50835"/>
    </source>
</evidence>
<dbReference type="Bgee" id="ENSNBRG00000012778">
    <property type="expression patterns" value="Expressed in zone of skin and 1 other cell type or tissue"/>
</dbReference>
<reference evidence="13" key="2">
    <citation type="submission" date="2025-09" db="UniProtKB">
        <authorList>
            <consortium name="Ensembl"/>
        </authorList>
    </citation>
    <scope>IDENTIFICATION</scope>
</reference>
<evidence type="ECO:0000256" key="4">
    <source>
        <dbReference type="ARBA" id="ARBA00022729"/>
    </source>
</evidence>
<dbReference type="PANTHER" id="PTHR25466">
    <property type="entry name" value="T-LYMPHOCYTE ACTIVATION ANTIGEN"/>
    <property type="match status" value="1"/>
</dbReference>
<comment type="subcellular location">
    <subcellularLocation>
        <location evidence="1">Cell membrane</location>
        <topology evidence="1">Single-pass type I membrane protein</topology>
    </subcellularLocation>
</comment>
<keyword evidence="2" id="KW-1003">Cell membrane</keyword>
<keyword evidence="5" id="KW-1133">Transmembrane helix</keyword>
<evidence type="ECO:0000256" key="6">
    <source>
        <dbReference type="ARBA" id="ARBA00023136"/>
    </source>
</evidence>
<keyword evidence="8" id="KW-0675">Receptor</keyword>
<dbReference type="Ensembl" id="ENSNBRT00000016987.1">
    <property type="protein sequence ID" value="ENSNBRP00000016543.1"/>
    <property type="gene ID" value="ENSNBRG00000012778.1"/>
</dbReference>
<dbReference type="PANTHER" id="PTHR25466:SF14">
    <property type="entry name" value="BUTYROPHILIN SUBFAMILY 2 MEMBER A2-LIKE-RELATED"/>
    <property type="match status" value="1"/>
</dbReference>
<accession>A0A3Q4H8W1</accession>
<dbReference type="GO" id="GO:0009897">
    <property type="term" value="C:external side of plasma membrane"/>
    <property type="evidence" value="ECO:0007669"/>
    <property type="project" value="TreeGrafter"/>
</dbReference>
<evidence type="ECO:0000256" key="10">
    <source>
        <dbReference type="ARBA" id="ARBA00023319"/>
    </source>
</evidence>
<sequence length="142" mass="16071">MFGEIHKFLLSFLLCPPAEEHPVSVDSASVRTGFIGDEVLLPCICSNQLSEPVTAFWRDKDDKVVLDIINSREDKIDAKFTGRVFSFPDYYKNGNLSILIKDLRADDAGPYECDIPKDVLLVAEKIIIYVFLVCFFHTVSSY</sequence>